<reference evidence="1" key="1">
    <citation type="submission" date="2020-05" db="EMBL/GenBank/DDBJ databases">
        <authorList>
            <person name="Chiriac C."/>
            <person name="Salcher M."/>
            <person name="Ghai R."/>
            <person name="Kavagutti S V."/>
        </authorList>
    </citation>
    <scope>NUCLEOTIDE SEQUENCE</scope>
</reference>
<organism evidence="1">
    <name type="scientific">freshwater metagenome</name>
    <dbReference type="NCBI Taxonomy" id="449393"/>
    <lineage>
        <taxon>unclassified sequences</taxon>
        <taxon>metagenomes</taxon>
        <taxon>ecological metagenomes</taxon>
    </lineage>
</organism>
<evidence type="ECO:0000313" key="1">
    <source>
        <dbReference type="EMBL" id="CAB4646372.1"/>
    </source>
</evidence>
<dbReference type="AlphaFoldDB" id="A0A6J6KAE2"/>
<dbReference type="PROSITE" id="PS51257">
    <property type="entry name" value="PROKAR_LIPOPROTEIN"/>
    <property type="match status" value="1"/>
</dbReference>
<dbReference type="EMBL" id="CAEZWA010000107">
    <property type="protein sequence ID" value="CAB4646372.1"/>
    <property type="molecule type" value="Genomic_DNA"/>
</dbReference>
<gene>
    <name evidence="1" type="ORF">UFOPK2165_00646</name>
</gene>
<protein>
    <submittedName>
        <fullName evidence="1">Unannotated protein</fullName>
    </submittedName>
</protein>
<proteinExistence type="predicted"/>
<name>A0A6J6KAE2_9ZZZZ</name>
<accession>A0A6J6KAE2</accession>
<sequence>MLLRSIAVFGTGALLLTGCSIGLPNPADAEACEKLSGVLTAKIENVATGGLNAAALSESIKNEVLPVAPEGLQSNITRVVDALAADPVAAGEVTAAGSEIAIRCALVGVNLEFPNPADLIAG</sequence>